<evidence type="ECO:0000313" key="3">
    <source>
        <dbReference type="Proteomes" id="UP000002612"/>
    </source>
</evidence>
<sequence length="104" mass="12099">MEREDVPKENGAVMKKTTHVEWFFCYNMVKVVAKMKRLFQKLYDNIEVTLLVLLTISFVTGMYMMMNRPSGPTMMDYVPQIIIGAIIIVDIVFLISSRKKENSK</sequence>
<keyword evidence="1" id="KW-0812">Transmembrane</keyword>
<organism evidence="2 3">
    <name type="scientific">Bacillus cereus (strain ZK / E33L)</name>
    <dbReference type="NCBI Taxonomy" id="288681"/>
    <lineage>
        <taxon>Bacteria</taxon>
        <taxon>Bacillati</taxon>
        <taxon>Bacillota</taxon>
        <taxon>Bacilli</taxon>
        <taxon>Bacillales</taxon>
        <taxon>Bacillaceae</taxon>
        <taxon>Bacillus</taxon>
        <taxon>Bacillus cereus group</taxon>
    </lineage>
</organism>
<keyword evidence="1" id="KW-0472">Membrane</keyword>
<keyword evidence="1" id="KW-1133">Transmembrane helix</keyword>
<feature type="transmembrane region" description="Helical" evidence="1">
    <location>
        <begin position="42"/>
        <end position="65"/>
    </location>
</feature>
<proteinExistence type="predicted"/>
<feature type="transmembrane region" description="Helical" evidence="1">
    <location>
        <begin position="77"/>
        <end position="95"/>
    </location>
</feature>
<reference evidence="3" key="1">
    <citation type="journal article" date="2006" name="J. Bacteriol.">
        <title>Pathogenomic sequence analysis of Bacillus cereus and Bacillus thuringiensis isolates closely related to Bacillus anthracis.</title>
        <authorList>
            <person name="Han C.S."/>
            <person name="Xie G."/>
            <person name="Challacombe J.F."/>
            <person name="Altherr M.R."/>
            <person name="Bhotika S.S."/>
            <person name="Brown N."/>
            <person name="Bruce D."/>
            <person name="Campbell C.S."/>
            <person name="Campbell M.L."/>
            <person name="Chen J."/>
            <person name="Chertkov O."/>
            <person name="Cleland C."/>
            <person name="Dimitrijevic M."/>
            <person name="Doggett N.A."/>
            <person name="Fawcett J.J."/>
            <person name="Glavina T."/>
            <person name="Goodwin L.A."/>
            <person name="Green L.D."/>
            <person name="Hill K.K."/>
            <person name="Hitchcock P."/>
            <person name="Jackson P.J."/>
            <person name="Keim P."/>
            <person name="Kewalramani A.R."/>
            <person name="Longmire J."/>
            <person name="Lucas S."/>
            <person name="Malfatti S."/>
            <person name="McMurry K."/>
            <person name="Meincke L.J."/>
            <person name="Misra M."/>
            <person name="Moseman B.L."/>
            <person name="Mundt M."/>
            <person name="Munk A.C."/>
            <person name="Okinaka R.T."/>
            <person name="Parson-Quintana B."/>
            <person name="Reilly L.P."/>
            <person name="Richardson P."/>
            <person name="Robinson D.L."/>
            <person name="Rubin E."/>
            <person name="Saunders E."/>
            <person name="Tapia R."/>
            <person name="Tesmer J.G."/>
            <person name="Thayer N."/>
            <person name="Thompson L.S."/>
            <person name="Tice H."/>
            <person name="Ticknor L.O."/>
            <person name="Wills P.L."/>
            <person name="Brettin T.S."/>
            <person name="Gilna P."/>
        </authorList>
    </citation>
    <scope>NUCLEOTIDE SEQUENCE [LARGE SCALE GENOMIC DNA]</scope>
    <source>
        <strain evidence="3">ZK / E33L</strain>
    </source>
</reference>
<evidence type="ECO:0000313" key="2">
    <source>
        <dbReference type="EMBL" id="AAU15764.1"/>
    </source>
</evidence>
<gene>
    <name evidence="2" type="ordered locus">BCE33L4508</name>
</gene>
<dbReference type="KEGG" id="bcz:BCE33L4508"/>
<dbReference type="AlphaFoldDB" id="Q632T4"/>
<protein>
    <submittedName>
        <fullName evidence="2">Group-specific protein</fullName>
    </submittedName>
</protein>
<dbReference type="Proteomes" id="UP000002612">
    <property type="component" value="Chromosome"/>
</dbReference>
<name>Q632T4_BACCZ</name>
<accession>Q632T4</accession>
<evidence type="ECO:0000256" key="1">
    <source>
        <dbReference type="SAM" id="Phobius"/>
    </source>
</evidence>
<dbReference type="EMBL" id="CP000001">
    <property type="protein sequence ID" value="AAU15764.1"/>
    <property type="molecule type" value="Genomic_DNA"/>
</dbReference>